<name>A0A423W421_9PEZI</name>
<dbReference type="GO" id="GO:0016491">
    <property type="term" value="F:oxidoreductase activity"/>
    <property type="evidence" value="ECO:0007669"/>
    <property type="project" value="UniProtKB-KW"/>
</dbReference>
<feature type="domain" description="Plastocyanin-like" evidence="9">
    <location>
        <begin position="481"/>
        <end position="577"/>
    </location>
</feature>
<feature type="chain" id="PRO_5018999255" description="Laccase" evidence="7">
    <location>
        <begin position="20"/>
        <end position="613"/>
    </location>
</feature>
<evidence type="ECO:0000256" key="6">
    <source>
        <dbReference type="ARBA" id="ARBA00023180"/>
    </source>
</evidence>
<dbReference type="EMBL" id="LKEA01000027">
    <property type="protein sequence ID" value="ROV98061.1"/>
    <property type="molecule type" value="Genomic_DNA"/>
</dbReference>
<feature type="signal peptide" evidence="7">
    <location>
        <begin position="1"/>
        <end position="19"/>
    </location>
</feature>
<dbReference type="PANTHER" id="PTHR11709:SF71">
    <property type="entry name" value="OXIDOREDUCTASE TPCJ"/>
    <property type="match status" value="1"/>
</dbReference>
<dbReference type="FunFam" id="2.60.40.420:FF:000021">
    <property type="entry name" value="Extracellular dihydrogeodin oxidase/laccase"/>
    <property type="match status" value="1"/>
</dbReference>
<keyword evidence="7" id="KW-0732">Signal</keyword>
<feature type="domain" description="Plastocyanin-like" evidence="10">
    <location>
        <begin position="75"/>
        <end position="189"/>
    </location>
</feature>
<evidence type="ECO:0008006" key="13">
    <source>
        <dbReference type="Google" id="ProtNLM"/>
    </source>
</evidence>
<evidence type="ECO:0000256" key="2">
    <source>
        <dbReference type="ARBA" id="ARBA00022723"/>
    </source>
</evidence>
<accession>A0A423W421</accession>
<organism evidence="11 12">
    <name type="scientific">Cytospora schulzeri</name>
    <dbReference type="NCBI Taxonomy" id="448051"/>
    <lineage>
        <taxon>Eukaryota</taxon>
        <taxon>Fungi</taxon>
        <taxon>Dikarya</taxon>
        <taxon>Ascomycota</taxon>
        <taxon>Pezizomycotina</taxon>
        <taxon>Sordariomycetes</taxon>
        <taxon>Sordariomycetidae</taxon>
        <taxon>Diaporthales</taxon>
        <taxon>Cytosporaceae</taxon>
        <taxon>Cytospora</taxon>
    </lineage>
</organism>
<keyword evidence="2" id="KW-0479">Metal-binding</keyword>
<dbReference type="InterPro" id="IPR011706">
    <property type="entry name" value="Cu-oxidase_C"/>
</dbReference>
<dbReference type="GO" id="GO:0005507">
    <property type="term" value="F:copper ion binding"/>
    <property type="evidence" value="ECO:0007669"/>
    <property type="project" value="InterPro"/>
</dbReference>
<dbReference type="Pfam" id="PF00394">
    <property type="entry name" value="Cu-oxidase"/>
    <property type="match status" value="1"/>
</dbReference>
<dbReference type="InterPro" id="IPR001117">
    <property type="entry name" value="Cu-oxidase_2nd"/>
</dbReference>
<evidence type="ECO:0000259" key="9">
    <source>
        <dbReference type="Pfam" id="PF07731"/>
    </source>
</evidence>
<dbReference type="Pfam" id="PF07732">
    <property type="entry name" value="Cu-oxidase_3"/>
    <property type="match status" value="1"/>
</dbReference>
<dbReference type="InterPro" id="IPR008972">
    <property type="entry name" value="Cupredoxin"/>
</dbReference>
<comment type="similarity">
    <text evidence="1">Belongs to the multicopper oxidase family.</text>
</comment>
<dbReference type="Pfam" id="PF07731">
    <property type="entry name" value="Cu-oxidase_2"/>
    <property type="match status" value="1"/>
</dbReference>
<evidence type="ECO:0000313" key="12">
    <source>
        <dbReference type="Proteomes" id="UP000283895"/>
    </source>
</evidence>
<comment type="caution">
    <text evidence="11">The sequence shown here is derived from an EMBL/GenBank/DDBJ whole genome shotgun (WGS) entry which is preliminary data.</text>
</comment>
<dbReference type="Proteomes" id="UP000283895">
    <property type="component" value="Unassembled WGS sequence"/>
</dbReference>
<keyword evidence="6" id="KW-0325">Glycoprotein</keyword>
<gene>
    <name evidence="11" type="ORF">VMCG_07032</name>
</gene>
<evidence type="ECO:0000256" key="1">
    <source>
        <dbReference type="ARBA" id="ARBA00010609"/>
    </source>
</evidence>
<feature type="domain" description="Plastocyanin-like" evidence="8">
    <location>
        <begin position="201"/>
        <end position="352"/>
    </location>
</feature>
<dbReference type="CDD" id="cd13854">
    <property type="entry name" value="CuRO_1_MaLCC_like"/>
    <property type="match status" value="1"/>
</dbReference>
<sequence length="613" mass="67201">MKMTRIFSSFLALSSCAIAYSVPSLRDTASNLKPRQSNCSNTATSRICWGAYNIDTNYYEETPSTNVTREYWLSVEQSDCAPDGYPTTCMTFNGTVPGPLITADWGDNLVIHLTNNLKDNGTSIHWHGLRQLNTVHMDGVPGITQCPIAPGESLTYSFRATQYGTSWYHSHLSLQYGEGLFGPLILNGPATADYDEDLGELFLSDWSHTPIFTLWDTAKQGAAPTLESGLINGTNTYNCTDADDGCEGIVGAKYEAVFESGKKYLIRIVNAATEGHFQFSIDGHSLIVIANDLVPIVPYTTESVLVTMGQRYDVIVEANAAPGNYWLRAGWISACAMNLNPDGMTGIVRYDNSSTADPTSSSTVTTTATCGDEPYESLVPHLALDVGRVTNMADEELGFKFDTYFKWTLNDSSLLIDWSLPTLREVLRGADIFPTEYNMVAVDVSGIRSFTYHTAHPKILCFTFRGLTPLLQKKSSLNSTDEWAVLLIQDETGLGLFHPIHLHGHDFWVVAQGTGVFDAAKPNFTTTNPPRRDVASLPGNGYLALAFKLDNPGTWLTHCHIAWHASEGFSLEFVEGESVISASIHSAAQAAIDNTCTTWRAFNQVYPQDDSGV</sequence>
<evidence type="ECO:0000256" key="4">
    <source>
        <dbReference type="ARBA" id="ARBA00023002"/>
    </source>
</evidence>
<dbReference type="SUPFAM" id="SSF49503">
    <property type="entry name" value="Cupredoxins"/>
    <property type="match status" value="3"/>
</dbReference>
<keyword evidence="4" id="KW-0560">Oxidoreductase</keyword>
<dbReference type="PROSITE" id="PS51257">
    <property type="entry name" value="PROKAR_LIPOPROTEIN"/>
    <property type="match status" value="1"/>
</dbReference>
<dbReference type="PANTHER" id="PTHR11709">
    <property type="entry name" value="MULTI-COPPER OXIDASE"/>
    <property type="match status" value="1"/>
</dbReference>
<evidence type="ECO:0000256" key="7">
    <source>
        <dbReference type="SAM" id="SignalP"/>
    </source>
</evidence>
<evidence type="ECO:0000259" key="10">
    <source>
        <dbReference type="Pfam" id="PF07732"/>
    </source>
</evidence>
<dbReference type="OrthoDB" id="2121828at2759"/>
<evidence type="ECO:0000256" key="3">
    <source>
        <dbReference type="ARBA" id="ARBA00022737"/>
    </source>
</evidence>
<proteinExistence type="inferred from homology"/>
<dbReference type="CDD" id="cd13880">
    <property type="entry name" value="CuRO_2_MaLCC_like"/>
    <property type="match status" value="1"/>
</dbReference>
<dbReference type="CDD" id="cd13901">
    <property type="entry name" value="CuRO_3_MaLCC_like"/>
    <property type="match status" value="1"/>
</dbReference>
<dbReference type="InterPro" id="IPR011707">
    <property type="entry name" value="Cu-oxidase-like_N"/>
</dbReference>
<evidence type="ECO:0000256" key="5">
    <source>
        <dbReference type="ARBA" id="ARBA00023008"/>
    </source>
</evidence>
<dbReference type="FunFam" id="2.60.40.420:FF:000038">
    <property type="entry name" value="Extracellular dihydrogeodin oxidase/laccase"/>
    <property type="match status" value="1"/>
</dbReference>
<reference evidence="11 12" key="1">
    <citation type="submission" date="2015-09" db="EMBL/GenBank/DDBJ databases">
        <title>Host preference determinants of Valsa canker pathogens revealed by comparative genomics.</title>
        <authorList>
            <person name="Yin Z."/>
            <person name="Huang L."/>
        </authorList>
    </citation>
    <scope>NUCLEOTIDE SEQUENCE [LARGE SCALE GENOMIC DNA]</scope>
    <source>
        <strain evidence="11 12">03-1</strain>
    </source>
</reference>
<keyword evidence="12" id="KW-1185">Reference proteome</keyword>
<evidence type="ECO:0000313" key="11">
    <source>
        <dbReference type="EMBL" id="ROV98061.1"/>
    </source>
</evidence>
<dbReference type="STRING" id="356882.A0A423W421"/>
<dbReference type="AlphaFoldDB" id="A0A423W421"/>
<evidence type="ECO:0000259" key="8">
    <source>
        <dbReference type="Pfam" id="PF00394"/>
    </source>
</evidence>
<dbReference type="Gene3D" id="2.60.40.420">
    <property type="entry name" value="Cupredoxins - blue copper proteins"/>
    <property type="match status" value="3"/>
</dbReference>
<dbReference type="InterPro" id="IPR045087">
    <property type="entry name" value="Cu-oxidase_fam"/>
</dbReference>
<keyword evidence="5" id="KW-0186">Copper</keyword>
<keyword evidence="3" id="KW-0677">Repeat</keyword>
<protein>
    <recommendedName>
        <fullName evidence="13">Laccase</fullName>
    </recommendedName>
</protein>